<dbReference type="EMBL" id="KI669504">
    <property type="protein sequence ID" value="OCF33658.1"/>
    <property type="molecule type" value="Genomic_DNA"/>
</dbReference>
<dbReference type="OrthoDB" id="2574774at2759"/>
<reference evidence="3" key="2">
    <citation type="submission" date="2013-12" db="EMBL/GenBank/DDBJ databases">
        <title>Evolution of pathogenesis and genome organization in the Tremellales.</title>
        <authorList>
            <person name="Cuomo C."/>
            <person name="Litvintseva A."/>
            <person name="Heitman J."/>
            <person name="Chen Y."/>
            <person name="Sun S."/>
            <person name="Springer D."/>
            <person name="Dromer F."/>
            <person name="Young S."/>
            <person name="Zeng Q."/>
            <person name="Chapman S."/>
            <person name="Gujja S."/>
            <person name="Saif S."/>
            <person name="Birren B."/>
        </authorList>
    </citation>
    <scope>NUCLEOTIDE SEQUENCE [LARGE SCALE GENOMIC DNA]</scope>
    <source>
        <strain evidence="3">BCC8398</strain>
    </source>
</reference>
<accession>A0A1B9GRR3</accession>
<dbReference type="Proteomes" id="UP000092666">
    <property type="component" value="Unassembled WGS sequence"/>
</dbReference>
<evidence type="ECO:0000256" key="1">
    <source>
        <dbReference type="SAM" id="MobiDB-lite"/>
    </source>
</evidence>
<sequence length="338" mass="37406">MTTRSPLQTTVPRPPAKRIKTESNNADDDNFVLIASDDVRFEVCAYHLKSASPVLRDMISVGSTRSQNNDPETRTLQFTDPELERSAVIDLFLSIVKGVSMIPRTMRGIVETREILDLVGFCHKYDAQIVLNIVKMSVRVWINEGHASPISTFIIGSRIPDLHLCCLAIKSPWGTTWTSPKEIKPDPKAVAISNFPVMDLRAAPLCYMELLPHKYIVAMLRASARHPMVDDNQSQREARATEFIRLMKGFATAQFYSINHKSIFSGTHHGPSLSVSPSGRGHVHPNVDTGDMAAGPQGLRLEQTSGCGNRAGFTLLPTSLLELAYVQDIVQYKIGPGR</sequence>
<name>A0A1B9GRR3_9TREE</name>
<keyword evidence="3" id="KW-1185">Reference proteome</keyword>
<protein>
    <recommendedName>
        <fullName evidence="4">BTB domain-containing protein</fullName>
    </recommendedName>
</protein>
<gene>
    <name evidence="2" type="ORF">I316_04732</name>
</gene>
<evidence type="ECO:0008006" key="4">
    <source>
        <dbReference type="Google" id="ProtNLM"/>
    </source>
</evidence>
<reference evidence="2 3" key="1">
    <citation type="submission" date="2013-07" db="EMBL/GenBank/DDBJ databases">
        <title>The Genome Sequence of Cryptococcus heveanensis BCC8398.</title>
        <authorList>
            <consortium name="The Broad Institute Genome Sequencing Platform"/>
            <person name="Cuomo C."/>
            <person name="Litvintseva A."/>
            <person name="Chen Y."/>
            <person name="Heitman J."/>
            <person name="Sun S."/>
            <person name="Springer D."/>
            <person name="Dromer F."/>
            <person name="Young S.K."/>
            <person name="Zeng Q."/>
            <person name="Gargeya S."/>
            <person name="Fitzgerald M."/>
            <person name="Abouelleil A."/>
            <person name="Alvarado L."/>
            <person name="Berlin A.M."/>
            <person name="Chapman S.B."/>
            <person name="Dewar J."/>
            <person name="Goldberg J."/>
            <person name="Griggs A."/>
            <person name="Gujja S."/>
            <person name="Hansen M."/>
            <person name="Howarth C."/>
            <person name="Imamovic A."/>
            <person name="Larimer J."/>
            <person name="McCowan C."/>
            <person name="Murphy C."/>
            <person name="Pearson M."/>
            <person name="Priest M."/>
            <person name="Roberts A."/>
            <person name="Saif S."/>
            <person name="Shea T."/>
            <person name="Sykes S."/>
            <person name="Wortman J."/>
            <person name="Nusbaum C."/>
            <person name="Birren B."/>
        </authorList>
    </citation>
    <scope>NUCLEOTIDE SEQUENCE [LARGE SCALE GENOMIC DNA]</scope>
    <source>
        <strain evidence="2 3">BCC8398</strain>
    </source>
</reference>
<feature type="compositionally biased region" description="Polar residues" evidence="1">
    <location>
        <begin position="1"/>
        <end position="11"/>
    </location>
</feature>
<proteinExistence type="predicted"/>
<evidence type="ECO:0000313" key="3">
    <source>
        <dbReference type="Proteomes" id="UP000092666"/>
    </source>
</evidence>
<dbReference type="AlphaFoldDB" id="A0A1B9GRR3"/>
<evidence type="ECO:0000313" key="2">
    <source>
        <dbReference type="EMBL" id="OCF33658.1"/>
    </source>
</evidence>
<feature type="region of interest" description="Disordered" evidence="1">
    <location>
        <begin position="1"/>
        <end position="23"/>
    </location>
</feature>
<organism evidence="2 3">
    <name type="scientific">Kwoniella heveanensis BCC8398</name>
    <dbReference type="NCBI Taxonomy" id="1296120"/>
    <lineage>
        <taxon>Eukaryota</taxon>
        <taxon>Fungi</taxon>
        <taxon>Dikarya</taxon>
        <taxon>Basidiomycota</taxon>
        <taxon>Agaricomycotina</taxon>
        <taxon>Tremellomycetes</taxon>
        <taxon>Tremellales</taxon>
        <taxon>Cryptococcaceae</taxon>
        <taxon>Kwoniella</taxon>
    </lineage>
</organism>